<feature type="signal peptide" evidence="1">
    <location>
        <begin position="1"/>
        <end position="24"/>
    </location>
</feature>
<dbReference type="InterPro" id="IPR005018">
    <property type="entry name" value="DOMON_domain"/>
</dbReference>
<dbReference type="AlphaFoldDB" id="H2YQJ8"/>
<evidence type="ECO:0000313" key="3">
    <source>
        <dbReference type="Ensembl" id="ENSCSAVP00000007606.1"/>
    </source>
</evidence>
<dbReference type="STRING" id="51511.ENSCSAVP00000007606"/>
<accession>H2YQJ8</accession>
<dbReference type="PROSITE" id="PS50836">
    <property type="entry name" value="DOMON"/>
    <property type="match status" value="1"/>
</dbReference>
<reference evidence="4" key="1">
    <citation type="submission" date="2003-08" db="EMBL/GenBank/DDBJ databases">
        <authorList>
            <person name="Birren B."/>
            <person name="Nusbaum C."/>
            <person name="Abebe A."/>
            <person name="Abouelleil A."/>
            <person name="Adekoya E."/>
            <person name="Ait-zahra M."/>
            <person name="Allen N."/>
            <person name="Allen T."/>
            <person name="An P."/>
            <person name="Anderson M."/>
            <person name="Anderson S."/>
            <person name="Arachchi H."/>
            <person name="Armbruster J."/>
            <person name="Bachantsang P."/>
            <person name="Baldwin J."/>
            <person name="Barry A."/>
            <person name="Bayul T."/>
            <person name="Blitshsteyn B."/>
            <person name="Bloom T."/>
            <person name="Blye J."/>
            <person name="Boguslavskiy L."/>
            <person name="Borowsky M."/>
            <person name="Boukhgalter B."/>
            <person name="Brunache A."/>
            <person name="Butler J."/>
            <person name="Calixte N."/>
            <person name="Calvo S."/>
            <person name="Camarata J."/>
            <person name="Campo K."/>
            <person name="Chang J."/>
            <person name="Cheshatsang Y."/>
            <person name="Citroen M."/>
            <person name="Collymore A."/>
            <person name="Considine T."/>
            <person name="Cook A."/>
            <person name="Cooke P."/>
            <person name="Corum B."/>
            <person name="Cuomo C."/>
            <person name="David R."/>
            <person name="Dawoe T."/>
            <person name="Degray S."/>
            <person name="Dodge S."/>
            <person name="Dooley K."/>
            <person name="Dorje P."/>
            <person name="Dorjee K."/>
            <person name="Dorris L."/>
            <person name="Duffey N."/>
            <person name="Dupes A."/>
            <person name="Elkins T."/>
            <person name="Engels R."/>
            <person name="Erickson J."/>
            <person name="Farina A."/>
            <person name="Faro S."/>
            <person name="Ferreira P."/>
            <person name="Fischer H."/>
            <person name="Fitzgerald M."/>
            <person name="Foley K."/>
            <person name="Gage D."/>
            <person name="Galagan J."/>
            <person name="Gearin G."/>
            <person name="Gnerre S."/>
            <person name="Gnirke A."/>
            <person name="Goyette A."/>
            <person name="Graham J."/>
            <person name="Grandbois E."/>
            <person name="Gyaltsen K."/>
            <person name="Hafez N."/>
            <person name="Hagopian D."/>
            <person name="Hagos B."/>
            <person name="Hall J."/>
            <person name="Hatcher B."/>
            <person name="Heller A."/>
            <person name="Higgins H."/>
            <person name="Honan T."/>
            <person name="Horn A."/>
            <person name="Houde N."/>
            <person name="Hughes L."/>
            <person name="Hulme W."/>
            <person name="Husby E."/>
            <person name="Iliev I."/>
            <person name="Jaffe D."/>
            <person name="Jones C."/>
            <person name="Kamal M."/>
            <person name="Kamat A."/>
            <person name="Kamvysselis M."/>
            <person name="Karlsson E."/>
            <person name="Kells C."/>
            <person name="Kieu A."/>
            <person name="Kisner P."/>
            <person name="Kodira C."/>
            <person name="Kulbokas E."/>
            <person name="Labutti K."/>
            <person name="Lama D."/>
            <person name="Landers T."/>
            <person name="Leger J."/>
            <person name="Levine S."/>
            <person name="Lewis D."/>
            <person name="Lewis T."/>
            <person name="Lindblad-toh K."/>
            <person name="Liu X."/>
            <person name="Lokyitsang T."/>
            <person name="Lokyitsang Y."/>
            <person name="Lucien O."/>
            <person name="Lui A."/>
            <person name="Ma L.J."/>
            <person name="Mabbitt R."/>
            <person name="Macdonald J."/>
            <person name="Maclean C."/>
            <person name="Major J."/>
            <person name="Manning J."/>
            <person name="Marabella R."/>
            <person name="Maru K."/>
            <person name="Matthews C."/>
            <person name="Mauceli E."/>
            <person name="Mccarthy M."/>
            <person name="Mcdonough S."/>
            <person name="Mcghee T."/>
            <person name="Meldrim J."/>
            <person name="Meneus L."/>
            <person name="Mesirov J."/>
            <person name="Mihalev A."/>
            <person name="Mihova T."/>
            <person name="Mikkelsen T."/>
            <person name="Mlenga V."/>
            <person name="Moru K."/>
            <person name="Mozes J."/>
            <person name="Mulrain L."/>
            <person name="Munson G."/>
            <person name="Naylor J."/>
            <person name="Newes C."/>
            <person name="Nguyen C."/>
            <person name="Nguyen N."/>
            <person name="Nguyen T."/>
            <person name="Nicol R."/>
            <person name="Nielsen C."/>
            <person name="Nizzari M."/>
            <person name="Norbu C."/>
            <person name="Norbu N."/>
            <person name="O'donnell P."/>
            <person name="Okoawo O."/>
            <person name="O'leary S."/>
            <person name="Omotosho B."/>
            <person name="O'neill K."/>
            <person name="Osman S."/>
            <person name="Parker S."/>
            <person name="Perrin D."/>
            <person name="Phunkhang P."/>
            <person name="Piqani B."/>
            <person name="Purcell S."/>
            <person name="Rachupka T."/>
            <person name="Ramasamy U."/>
            <person name="Rameau R."/>
            <person name="Ray V."/>
            <person name="Raymond C."/>
            <person name="Retta R."/>
            <person name="Richardson S."/>
            <person name="Rise C."/>
            <person name="Rodriguez J."/>
            <person name="Rogers J."/>
            <person name="Rogov P."/>
            <person name="Rutman M."/>
            <person name="Schupbach R."/>
            <person name="Seaman C."/>
            <person name="Settipalli S."/>
            <person name="Sharpe T."/>
            <person name="Sheridan J."/>
            <person name="Sherpa N."/>
            <person name="Shi J."/>
            <person name="Smirnov S."/>
            <person name="Smith C."/>
            <person name="Sougnez C."/>
            <person name="Spencer B."/>
            <person name="Stalker J."/>
            <person name="Stange-thomann N."/>
            <person name="Stavropoulos S."/>
            <person name="Stetson K."/>
            <person name="Stone C."/>
            <person name="Stone S."/>
            <person name="Stubbs M."/>
            <person name="Talamas J."/>
            <person name="Tchuinga P."/>
            <person name="Tenzing P."/>
            <person name="Tesfaye S."/>
            <person name="Theodore J."/>
            <person name="Thoulutsang Y."/>
            <person name="Topham K."/>
            <person name="Towey S."/>
            <person name="Tsamla T."/>
            <person name="Tsomo N."/>
            <person name="Vallee D."/>
            <person name="Vassiliev H."/>
            <person name="Venkataraman V."/>
            <person name="Vinson J."/>
            <person name="Vo A."/>
            <person name="Wade C."/>
            <person name="Wang S."/>
            <person name="Wangchuk T."/>
            <person name="Wangdi T."/>
            <person name="Whittaker C."/>
            <person name="Wilkinson J."/>
            <person name="Wu Y."/>
            <person name="Wyman D."/>
            <person name="Yadav S."/>
            <person name="Yang S."/>
            <person name="Yang X."/>
            <person name="Yeager S."/>
            <person name="Yee E."/>
            <person name="Young G."/>
            <person name="Zainoun J."/>
            <person name="Zembeck L."/>
            <person name="Zimmer A."/>
            <person name="Zody M."/>
            <person name="Lander E."/>
        </authorList>
    </citation>
    <scope>NUCLEOTIDE SEQUENCE [LARGE SCALE GENOMIC DNA]</scope>
</reference>
<dbReference type="Pfam" id="PF03351">
    <property type="entry name" value="DOMON"/>
    <property type="match status" value="1"/>
</dbReference>
<protein>
    <recommendedName>
        <fullName evidence="2">DOMON domain-containing protein</fullName>
    </recommendedName>
</protein>
<dbReference type="GO" id="GO:1900449">
    <property type="term" value="P:regulation of glutamate receptor signaling pathway"/>
    <property type="evidence" value="ECO:0007669"/>
    <property type="project" value="InterPro"/>
</dbReference>
<feature type="domain" description="DOMON" evidence="2">
    <location>
        <begin position="49"/>
        <end position="149"/>
    </location>
</feature>
<sequence length="149" mass="15350">MRSSMKCALIVCFAVAVLLKSSHGLNNTGCGTSKSCYMMPAGCSPSSSSCLFVSYTYNPTSQEFTFELSGGSGAGTQYAAMAFTSGAEMMNGDLYYCIGSELKSGSLGTRYALPTTTPALPTGVTSISANTANGVGECTFTRPASITKT</sequence>
<dbReference type="GO" id="GO:0099072">
    <property type="term" value="P:regulation of postsynaptic membrane neurotransmitter receptor levels"/>
    <property type="evidence" value="ECO:0007669"/>
    <property type="project" value="TreeGrafter"/>
</dbReference>
<keyword evidence="4" id="KW-1185">Reference proteome</keyword>
<dbReference type="Proteomes" id="UP000007875">
    <property type="component" value="Unassembled WGS sequence"/>
</dbReference>
<dbReference type="InterPro" id="IPR042789">
    <property type="entry name" value="FRRS1L"/>
</dbReference>
<reference evidence="3" key="2">
    <citation type="submission" date="2025-08" db="UniProtKB">
        <authorList>
            <consortium name="Ensembl"/>
        </authorList>
    </citation>
    <scope>IDENTIFICATION</scope>
</reference>
<reference evidence="3" key="3">
    <citation type="submission" date="2025-09" db="UniProtKB">
        <authorList>
            <consortium name="Ensembl"/>
        </authorList>
    </citation>
    <scope>IDENTIFICATION</scope>
</reference>
<dbReference type="PANTHER" id="PTHR46902">
    <property type="entry name" value="DOMON DOMAIN-CONTAINING PROTEIN FRRS1L"/>
    <property type="match status" value="1"/>
</dbReference>
<keyword evidence="1" id="KW-0732">Signal</keyword>
<organism evidence="3 4">
    <name type="scientific">Ciona savignyi</name>
    <name type="common">Pacific transparent sea squirt</name>
    <dbReference type="NCBI Taxonomy" id="51511"/>
    <lineage>
        <taxon>Eukaryota</taxon>
        <taxon>Metazoa</taxon>
        <taxon>Chordata</taxon>
        <taxon>Tunicata</taxon>
        <taxon>Ascidiacea</taxon>
        <taxon>Phlebobranchia</taxon>
        <taxon>Cionidae</taxon>
        <taxon>Ciona</taxon>
    </lineage>
</organism>
<proteinExistence type="predicted"/>
<name>H2YQJ8_CIOSA</name>
<evidence type="ECO:0000256" key="1">
    <source>
        <dbReference type="SAM" id="SignalP"/>
    </source>
</evidence>
<feature type="chain" id="PRO_5003578799" description="DOMON domain-containing protein" evidence="1">
    <location>
        <begin position="25"/>
        <end position="149"/>
    </location>
</feature>
<dbReference type="InParanoid" id="H2YQJ8"/>
<evidence type="ECO:0000313" key="4">
    <source>
        <dbReference type="Proteomes" id="UP000007875"/>
    </source>
</evidence>
<dbReference type="HOGENOM" id="CLU_1753780_0_0_1"/>
<evidence type="ECO:0000259" key="2">
    <source>
        <dbReference type="PROSITE" id="PS50836"/>
    </source>
</evidence>
<dbReference type="PANTHER" id="PTHR46902:SF1">
    <property type="entry name" value="DOMON DOMAIN-CONTAINING PROTEIN FRRS1L"/>
    <property type="match status" value="1"/>
</dbReference>
<dbReference type="Ensembl" id="ENSCSAVT00000007705.1">
    <property type="protein sequence ID" value="ENSCSAVP00000007606.1"/>
    <property type="gene ID" value="ENSCSAVG00000004550.1"/>
</dbReference>